<reference evidence="2" key="1">
    <citation type="journal article" date="2022" name="Mol. Ecol. Resour.">
        <title>The genomes of chicory, endive, great burdock and yacon provide insights into Asteraceae palaeo-polyploidization history and plant inulin production.</title>
        <authorList>
            <person name="Fan W."/>
            <person name="Wang S."/>
            <person name="Wang H."/>
            <person name="Wang A."/>
            <person name="Jiang F."/>
            <person name="Liu H."/>
            <person name="Zhao H."/>
            <person name="Xu D."/>
            <person name="Zhang Y."/>
        </authorList>
    </citation>
    <scope>NUCLEOTIDE SEQUENCE [LARGE SCALE GENOMIC DNA]</scope>
    <source>
        <strain evidence="2">cv. Niubang</strain>
    </source>
</reference>
<gene>
    <name evidence="1" type="ORF">L6452_34020</name>
</gene>
<name>A0ACB8YGB6_ARCLA</name>
<evidence type="ECO:0000313" key="2">
    <source>
        <dbReference type="Proteomes" id="UP001055879"/>
    </source>
</evidence>
<comment type="caution">
    <text evidence="1">The sequence shown here is derived from an EMBL/GenBank/DDBJ whole genome shotgun (WGS) entry which is preliminary data.</text>
</comment>
<dbReference type="Proteomes" id="UP001055879">
    <property type="component" value="Linkage Group LG12"/>
</dbReference>
<sequence length="76" mass="8630">MIAVSISRCFRAALRAGKPYTRMFSIVSHKNQRDLIQPRRPWLPSSKTSTCPDHNTAGPTRIINPHKSCILKKKKS</sequence>
<dbReference type="EMBL" id="CM042058">
    <property type="protein sequence ID" value="KAI3684794.1"/>
    <property type="molecule type" value="Genomic_DNA"/>
</dbReference>
<evidence type="ECO:0000313" key="1">
    <source>
        <dbReference type="EMBL" id="KAI3684794.1"/>
    </source>
</evidence>
<proteinExistence type="predicted"/>
<keyword evidence="2" id="KW-1185">Reference proteome</keyword>
<reference evidence="1 2" key="2">
    <citation type="journal article" date="2022" name="Mol. Ecol. Resour.">
        <title>The genomes of chicory, endive, great burdock and yacon provide insights into Asteraceae paleo-polyploidization history and plant inulin production.</title>
        <authorList>
            <person name="Fan W."/>
            <person name="Wang S."/>
            <person name="Wang H."/>
            <person name="Wang A."/>
            <person name="Jiang F."/>
            <person name="Liu H."/>
            <person name="Zhao H."/>
            <person name="Xu D."/>
            <person name="Zhang Y."/>
        </authorList>
    </citation>
    <scope>NUCLEOTIDE SEQUENCE [LARGE SCALE GENOMIC DNA]</scope>
    <source>
        <strain evidence="2">cv. Niubang</strain>
    </source>
</reference>
<organism evidence="1 2">
    <name type="scientific">Arctium lappa</name>
    <name type="common">Greater burdock</name>
    <name type="synonym">Lappa major</name>
    <dbReference type="NCBI Taxonomy" id="4217"/>
    <lineage>
        <taxon>Eukaryota</taxon>
        <taxon>Viridiplantae</taxon>
        <taxon>Streptophyta</taxon>
        <taxon>Embryophyta</taxon>
        <taxon>Tracheophyta</taxon>
        <taxon>Spermatophyta</taxon>
        <taxon>Magnoliopsida</taxon>
        <taxon>eudicotyledons</taxon>
        <taxon>Gunneridae</taxon>
        <taxon>Pentapetalae</taxon>
        <taxon>asterids</taxon>
        <taxon>campanulids</taxon>
        <taxon>Asterales</taxon>
        <taxon>Asteraceae</taxon>
        <taxon>Carduoideae</taxon>
        <taxon>Cardueae</taxon>
        <taxon>Arctiinae</taxon>
        <taxon>Arctium</taxon>
    </lineage>
</organism>
<protein>
    <submittedName>
        <fullName evidence="1">Uncharacterized protein</fullName>
    </submittedName>
</protein>
<accession>A0ACB8YGB6</accession>